<proteinExistence type="inferred from homology"/>
<dbReference type="RefSeq" id="WP_282585656.1">
    <property type="nucleotide sequence ID" value="NZ_JAMOIM010000009.1"/>
</dbReference>
<dbReference type="InterPro" id="IPR036291">
    <property type="entry name" value="NAD(P)-bd_dom_sf"/>
</dbReference>
<dbReference type="CDD" id="cd05233">
    <property type="entry name" value="SDR_c"/>
    <property type="match status" value="1"/>
</dbReference>
<gene>
    <name evidence="3" type="ORF">M8523_14765</name>
</gene>
<dbReference type="EMBL" id="JAMOIM010000009">
    <property type="protein sequence ID" value="MCW6509284.1"/>
    <property type="molecule type" value="Genomic_DNA"/>
</dbReference>
<dbReference type="InterPro" id="IPR020904">
    <property type="entry name" value="Sc_DH/Rdtase_CS"/>
</dbReference>
<dbReference type="AlphaFoldDB" id="A0AA41YVC8"/>
<comment type="similarity">
    <text evidence="1">Belongs to the short-chain dehydrogenases/reductases (SDR) family.</text>
</comment>
<comment type="caution">
    <text evidence="3">The sequence shown here is derived from an EMBL/GenBank/DDBJ whole genome shotgun (WGS) entry which is preliminary data.</text>
</comment>
<reference evidence="3" key="1">
    <citation type="submission" date="2022-05" db="EMBL/GenBank/DDBJ databases">
        <authorList>
            <person name="Pankratov T."/>
        </authorList>
    </citation>
    <scope>NUCLEOTIDE SEQUENCE</scope>
    <source>
        <strain evidence="3">BP6-180914</strain>
    </source>
</reference>
<keyword evidence="2" id="KW-0560">Oxidoreductase</keyword>
<keyword evidence="4" id="KW-1185">Reference proteome</keyword>
<dbReference type="GO" id="GO:0006633">
    <property type="term" value="P:fatty acid biosynthetic process"/>
    <property type="evidence" value="ECO:0007669"/>
    <property type="project" value="TreeGrafter"/>
</dbReference>
<dbReference type="PROSITE" id="PS00061">
    <property type="entry name" value="ADH_SHORT"/>
    <property type="match status" value="1"/>
</dbReference>
<sequence>MQLAGRKALVTGAQQGIGRAIAIEFARQGADVAINYLDGQEAAADVARTCETFGVKVVILQGDVADIPALDGLASRAEAAIGTIDLLVNNAGIFPRAHFLELTEDTWDAVHTINLKASCFLAQAVARRLVAAKQTGAIINMASASVQGGANSAHYSASKGGVVSLTRGMATDLVDFGIRVNAIAPGWTDTAQPRFGHSEEELIEIGAQLPMKRIARPEEIATTATFLASDASSYMTGQTIHVNGGSFMS</sequence>
<evidence type="ECO:0000313" key="4">
    <source>
        <dbReference type="Proteomes" id="UP001165667"/>
    </source>
</evidence>
<dbReference type="SUPFAM" id="SSF51735">
    <property type="entry name" value="NAD(P)-binding Rossmann-fold domains"/>
    <property type="match status" value="1"/>
</dbReference>
<dbReference type="GO" id="GO:0048038">
    <property type="term" value="F:quinone binding"/>
    <property type="evidence" value="ECO:0007669"/>
    <property type="project" value="TreeGrafter"/>
</dbReference>
<dbReference type="PANTHER" id="PTHR42760">
    <property type="entry name" value="SHORT-CHAIN DEHYDROGENASES/REDUCTASES FAMILY MEMBER"/>
    <property type="match status" value="1"/>
</dbReference>
<dbReference type="GO" id="GO:0016616">
    <property type="term" value="F:oxidoreductase activity, acting on the CH-OH group of donors, NAD or NADP as acceptor"/>
    <property type="evidence" value="ECO:0007669"/>
    <property type="project" value="TreeGrafter"/>
</dbReference>
<dbReference type="Gene3D" id="3.40.50.720">
    <property type="entry name" value="NAD(P)-binding Rossmann-like Domain"/>
    <property type="match status" value="1"/>
</dbReference>
<evidence type="ECO:0000256" key="2">
    <source>
        <dbReference type="ARBA" id="ARBA00023002"/>
    </source>
</evidence>
<dbReference type="FunFam" id="3.40.50.720:FF:000084">
    <property type="entry name" value="Short-chain dehydrogenase reductase"/>
    <property type="match status" value="1"/>
</dbReference>
<dbReference type="InterPro" id="IPR002347">
    <property type="entry name" value="SDR_fam"/>
</dbReference>
<name>A0AA41YVC8_9HYPH</name>
<dbReference type="Pfam" id="PF13561">
    <property type="entry name" value="adh_short_C2"/>
    <property type="match status" value="1"/>
</dbReference>
<evidence type="ECO:0000256" key="1">
    <source>
        <dbReference type="ARBA" id="ARBA00006484"/>
    </source>
</evidence>
<dbReference type="PRINTS" id="PR00081">
    <property type="entry name" value="GDHRDH"/>
</dbReference>
<organism evidence="3 4">
    <name type="scientific">Lichenifustis flavocetrariae</name>
    <dbReference type="NCBI Taxonomy" id="2949735"/>
    <lineage>
        <taxon>Bacteria</taxon>
        <taxon>Pseudomonadati</taxon>
        <taxon>Pseudomonadota</taxon>
        <taxon>Alphaproteobacteria</taxon>
        <taxon>Hyphomicrobiales</taxon>
        <taxon>Lichenihabitantaceae</taxon>
        <taxon>Lichenifustis</taxon>
    </lineage>
</organism>
<evidence type="ECO:0000313" key="3">
    <source>
        <dbReference type="EMBL" id="MCW6509284.1"/>
    </source>
</evidence>
<dbReference type="PRINTS" id="PR00080">
    <property type="entry name" value="SDRFAMILY"/>
</dbReference>
<accession>A0AA41YVC8</accession>
<dbReference type="PANTHER" id="PTHR42760:SF133">
    <property type="entry name" value="3-OXOACYL-[ACYL-CARRIER-PROTEIN] REDUCTASE"/>
    <property type="match status" value="1"/>
</dbReference>
<protein>
    <submittedName>
        <fullName evidence="3">SDR family oxidoreductase</fullName>
    </submittedName>
</protein>
<dbReference type="Proteomes" id="UP001165667">
    <property type="component" value="Unassembled WGS sequence"/>
</dbReference>